<dbReference type="InterPro" id="IPR043145">
    <property type="entry name" value="Znf_ZZ_sf"/>
</dbReference>
<gene>
    <name evidence="7" type="ORF">BO97DRAFT_431978</name>
</gene>
<dbReference type="GeneID" id="37201802"/>
<dbReference type="Proteomes" id="UP000248961">
    <property type="component" value="Unassembled WGS sequence"/>
</dbReference>
<protein>
    <recommendedName>
        <fullName evidence="6">JmjC domain-containing protein</fullName>
    </recommendedName>
</protein>
<evidence type="ECO:0000313" key="7">
    <source>
        <dbReference type="EMBL" id="RAL15389.1"/>
    </source>
</evidence>
<evidence type="ECO:0000259" key="6">
    <source>
        <dbReference type="PROSITE" id="PS51184"/>
    </source>
</evidence>
<accession>A0A395I6J8</accession>
<keyword evidence="2" id="KW-0863">Zinc-finger</keyword>
<feature type="region of interest" description="Disordered" evidence="5">
    <location>
        <begin position="432"/>
        <end position="488"/>
    </location>
</feature>
<dbReference type="SUPFAM" id="SSF57850">
    <property type="entry name" value="RING/U-box"/>
    <property type="match status" value="1"/>
</dbReference>
<dbReference type="SUPFAM" id="SSF51197">
    <property type="entry name" value="Clavaminate synthase-like"/>
    <property type="match status" value="1"/>
</dbReference>
<feature type="compositionally biased region" description="Basic and acidic residues" evidence="5">
    <location>
        <begin position="432"/>
        <end position="444"/>
    </location>
</feature>
<reference evidence="7 8" key="1">
    <citation type="submission" date="2018-02" db="EMBL/GenBank/DDBJ databases">
        <title>The genomes of Aspergillus section Nigri reveals drivers in fungal speciation.</title>
        <authorList>
            <consortium name="DOE Joint Genome Institute"/>
            <person name="Vesth T.C."/>
            <person name="Nybo J."/>
            <person name="Theobald S."/>
            <person name="Brandl J."/>
            <person name="Frisvad J.C."/>
            <person name="Nielsen K.F."/>
            <person name="Lyhne E.K."/>
            <person name="Kogle M.E."/>
            <person name="Kuo A."/>
            <person name="Riley R."/>
            <person name="Clum A."/>
            <person name="Nolan M."/>
            <person name="Lipzen A."/>
            <person name="Salamov A."/>
            <person name="Henrissat B."/>
            <person name="Wiebenga A."/>
            <person name="De vries R.P."/>
            <person name="Grigoriev I.V."/>
            <person name="Mortensen U.H."/>
            <person name="Andersen M.R."/>
            <person name="Baker S.E."/>
        </authorList>
    </citation>
    <scope>NUCLEOTIDE SEQUENCE [LARGE SCALE GENOMIC DNA]</scope>
    <source>
        <strain evidence="7 8">CBS 101889</strain>
    </source>
</reference>
<evidence type="ECO:0000256" key="2">
    <source>
        <dbReference type="ARBA" id="ARBA00022771"/>
    </source>
</evidence>
<dbReference type="InterPro" id="IPR000433">
    <property type="entry name" value="Znf_ZZ"/>
</dbReference>
<dbReference type="RefSeq" id="XP_025554543.1">
    <property type="nucleotide sequence ID" value="XM_025697513.1"/>
</dbReference>
<dbReference type="Pfam" id="PF00569">
    <property type="entry name" value="ZZ"/>
    <property type="match status" value="1"/>
</dbReference>
<dbReference type="AlphaFoldDB" id="A0A395I6J8"/>
<keyword evidence="1" id="KW-0479">Metal-binding</keyword>
<dbReference type="OrthoDB" id="298344at2759"/>
<evidence type="ECO:0000313" key="8">
    <source>
        <dbReference type="Proteomes" id="UP000248961"/>
    </source>
</evidence>
<dbReference type="EMBL" id="KZ824271">
    <property type="protein sequence ID" value="RAL15389.1"/>
    <property type="molecule type" value="Genomic_DNA"/>
</dbReference>
<evidence type="ECO:0000256" key="5">
    <source>
        <dbReference type="SAM" id="MobiDB-lite"/>
    </source>
</evidence>
<dbReference type="GO" id="GO:0008270">
    <property type="term" value="F:zinc ion binding"/>
    <property type="evidence" value="ECO:0007669"/>
    <property type="project" value="UniProtKB-KW"/>
</dbReference>
<sequence>MSAMQVKLPDEQNKPGLRDIFIETFRYWRHVCRGAPGSRKAVHPVSRVYGQRIARLSDTGAHVWLDGKLRAGIPFVIRGLKTPENPWDDTTWYHDLLDTLSATRESLRSLYAKDLQCPEDWARRLDSVLQSSFRHRGTLDMFRLLPEEIAPEGLMAHVGTRNSFSGFNRCFSGTVALNLLIQSEDRYAQPKYDAFMEELRKSPHTDWANLTVTQLRRAKFPIYVTDRHPGDLVIFPPATAHQVWNVNPLVTKLVWTIMHNPGRVSLIPLHALESRHWRPGDIYFFLSLFLQMYEEEDIENELGVQIELIDTQGAVVECSFCGLTIWNRHLHCEQCGDFDLCLRCFVSGRSCKHPRSYTWAELLPRDYCENIISSALNKLGRRLPPIPLRTKQLSPSPPPTTKAKPVRVRVKPLDKRRRIGFFLIMYLTGGDAKERPRSHGHSQELPKSGKRLKTDSNENELVERQQTDGSHAFIDRPKYEPRVSQQANISTPIRECPADQAELFSRRSQDAKGQFRISDPVEDRHRDEMRQTPRALIKSGSSIASTTSEDNTYASRRDVSIAALERKMASLVDSHAKLLKKVAKMQRQVEEQKRSKAEALLNNLYRDSPHLADIVREEARRRGF</sequence>
<name>A0A395I6J8_ASPHC</name>
<feature type="region of interest" description="Disordered" evidence="5">
    <location>
        <begin position="387"/>
        <end position="408"/>
    </location>
</feature>
<dbReference type="Gene3D" id="3.30.60.90">
    <property type="match status" value="1"/>
</dbReference>
<evidence type="ECO:0000256" key="3">
    <source>
        <dbReference type="ARBA" id="ARBA00022833"/>
    </source>
</evidence>
<dbReference type="InterPro" id="IPR003347">
    <property type="entry name" value="JmjC_dom"/>
</dbReference>
<dbReference type="PROSITE" id="PS01357">
    <property type="entry name" value="ZF_ZZ_1"/>
    <property type="match status" value="1"/>
</dbReference>
<keyword evidence="4" id="KW-0175">Coiled coil</keyword>
<keyword evidence="3" id="KW-0862">Zinc</keyword>
<feature type="domain" description="JmjC" evidence="6">
    <location>
        <begin position="118"/>
        <end position="271"/>
    </location>
</feature>
<dbReference type="VEuPathDB" id="FungiDB:BO97DRAFT_431978"/>
<organism evidence="7 8">
    <name type="scientific">Aspergillus homomorphus (strain CBS 101889)</name>
    <dbReference type="NCBI Taxonomy" id="1450537"/>
    <lineage>
        <taxon>Eukaryota</taxon>
        <taxon>Fungi</taxon>
        <taxon>Dikarya</taxon>
        <taxon>Ascomycota</taxon>
        <taxon>Pezizomycotina</taxon>
        <taxon>Eurotiomycetes</taxon>
        <taxon>Eurotiomycetidae</taxon>
        <taxon>Eurotiales</taxon>
        <taxon>Aspergillaceae</taxon>
        <taxon>Aspergillus</taxon>
        <taxon>Aspergillus subgen. Circumdati</taxon>
    </lineage>
</organism>
<feature type="compositionally biased region" description="Basic and acidic residues" evidence="5">
    <location>
        <begin position="452"/>
        <end position="466"/>
    </location>
</feature>
<dbReference type="CDD" id="cd02249">
    <property type="entry name" value="ZZ"/>
    <property type="match status" value="1"/>
</dbReference>
<dbReference type="Gene3D" id="2.60.120.650">
    <property type="entry name" value="Cupin"/>
    <property type="match status" value="1"/>
</dbReference>
<dbReference type="PROSITE" id="PS51184">
    <property type="entry name" value="JMJC"/>
    <property type="match status" value="1"/>
</dbReference>
<proteinExistence type="predicted"/>
<evidence type="ECO:0000256" key="1">
    <source>
        <dbReference type="ARBA" id="ARBA00022723"/>
    </source>
</evidence>
<keyword evidence="8" id="KW-1185">Reference proteome</keyword>
<feature type="coiled-coil region" evidence="4">
    <location>
        <begin position="561"/>
        <end position="607"/>
    </location>
</feature>
<evidence type="ECO:0000256" key="4">
    <source>
        <dbReference type="SAM" id="Coils"/>
    </source>
</evidence>